<dbReference type="EMBL" id="GBXM01083794">
    <property type="protein sequence ID" value="JAH24783.1"/>
    <property type="molecule type" value="Transcribed_RNA"/>
</dbReference>
<protein>
    <submittedName>
        <fullName evidence="1">Uncharacterized protein</fullName>
    </submittedName>
</protein>
<sequence length="58" mass="6892">MNLNMLTFRFQIVQFKASFTLFHIMTNSKKLHLDGIHIHLDIFSYFCLEGFPTRSELV</sequence>
<evidence type="ECO:0000313" key="1">
    <source>
        <dbReference type="EMBL" id="JAH24783.1"/>
    </source>
</evidence>
<dbReference type="AlphaFoldDB" id="A0A0E9R8Y8"/>
<proteinExistence type="predicted"/>
<reference evidence="1" key="1">
    <citation type="submission" date="2014-11" db="EMBL/GenBank/DDBJ databases">
        <authorList>
            <person name="Amaro Gonzalez C."/>
        </authorList>
    </citation>
    <scope>NUCLEOTIDE SEQUENCE</scope>
</reference>
<accession>A0A0E9R8Y8</accession>
<reference evidence="1" key="2">
    <citation type="journal article" date="2015" name="Fish Shellfish Immunol.">
        <title>Early steps in the European eel (Anguilla anguilla)-Vibrio vulnificus interaction in the gills: Role of the RtxA13 toxin.</title>
        <authorList>
            <person name="Callol A."/>
            <person name="Pajuelo D."/>
            <person name="Ebbesson L."/>
            <person name="Teles M."/>
            <person name="MacKenzie S."/>
            <person name="Amaro C."/>
        </authorList>
    </citation>
    <scope>NUCLEOTIDE SEQUENCE</scope>
</reference>
<name>A0A0E9R8Y8_ANGAN</name>
<organism evidence="1">
    <name type="scientific">Anguilla anguilla</name>
    <name type="common">European freshwater eel</name>
    <name type="synonym">Muraena anguilla</name>
    <dbReference type="NCBI Taxonomy" id="7936"/>
    <lineage>
        <taxon>Eukaryota</taxon>
        <taxon>Metazoa</taxon>
        <taxon>Chordata</taxon>
        <taxon>Craniata</taxon>
        <taxon>Vertebrata</taxon>
        <taxon>Euteleostomi</taxon>
        <taxon>Actinopterygii</taxon>
        <taxon>Neopterygii</taxon>
        <taxon>Teleostei</taxon>
        <taxon>Anguilliformes</taxon>
        <taxon>Anguillidae</taxon>
        <taxon>Anguilla</taxon>
    </lineage>
</organism>